<evidence type="ECO:0000313" key="4">
    <source>
        <dbReference type="Proteomes" id="UP000000557"/>
    </source>
</evidence>
<dbReference type="Pfam" id="PF10400">
    <property type="entry name" value="Vir_act_alpha_C"/>
    <property type="match status" value="1"/>
</dbReference>
<feature type="domain" description="Transcription regulator PadR N-terminal" evidence="1">
    <location>
        <begin position="11"/>
        <end position="83"/>
    </location>
</feature>
<reference evidence="3 4" key="1">
    <citation type="journal article" date="2003" name="DNA Res.">
        <title>Complete genome structure of Gloeobacter violaceus PCC 7421, a cyanobacterium that lacks thylakoids.</title>
        <authorList>
            <person name="Nakamura Y."/>
            <person name="Kaneko T."/>
            <person name="Sato S."/>
            <person name="Mimuro M."/>
            <person name="Miyashita H."/>
            <person name="Tsuchiya T."/>
            <person name="Sasamoto S."/>
            <person name="Watanabe A."/>
            <person name="Kawashima K."/>
            <person name="Kishida Y."/>
            <person name="Kiyokawa C."/>
            <person name="Kohara M."/>
            <person name="Matsumoto M."/>
            <person name="Matsuno A."/>
            <person name="Nakazaki N."/>
            <person name="Shimpo S."/>
            <person name="Takeuchi C."/>
            <person name="Yamada M."/>
            <person name="Tabata S."/>
        </authorList>
    </citation>
    <scope>NUCLEOTIDE SEQUENCE [LARGE SCALE GENOMIC DNA]</scope>
    <source>
        <strain evidence="4">ATCC 29082 / PCC 7421</strain>
    </source>
</reference>
<accession>Q7NDS5</accession>
<feature type="domain" description="Transcription regulator PadR C-terminal" evidence="2">
    <location>
        <begin position="97"/>
        <end position="179"/>
    </location>
</feature>
<dbReference type="GO" id="GO:0003677">
    <property type="term" value="F:DNA binding"/>
    <property type="evidence" value="ECO:0000318"/>
    <property type="project" value="GO_Central"/>
</dbReference>
<dbReference type="OrthoDB" id="9814826at2"/>
<gene>
    <name evidence="3" type="ordered locus">glr4157</name>
</gene>
<dbReference type="KEGG" id="gvi:glr4157"/>
<dbReference type="PANTHER" id="PTHR43252:SF6">
    <property type="entry name" value="NEGATIVE TRANSCRIPTION REGULATOR PADR"/>
    <property type="match status" value="1"/>
</dbReference>
<dbReference type="EnsemblBacteria" id="BAC92098">
    <property type="protein sequence ID" value="BAC92098"/>
    <property type="gene ID" value="BAC92098"/>
</dbReference>
<protein>
    <submittedName>
        <fullName evidence="3">Glr4157 protein</fullName>
    </submittedName>
</protein>
<dbReference type="HOGENOM" id="CLU_089258_1_0_3"/>
<reference evidence="3 4" key="2">
    <citation type="journal article" date="2003" name="DNA Res.">
        <title>Complete genome structure of Gloeobacter violaceus PCC 7421, a cyanobacterium that lacks thylakoids (supplement).</title>
        <authorList>
            <person name="Nakamura Y."/>
            <person name="Kaneko T."/>
            <person name="Sato S."/>
            <person name="Mimuro M."/>
            <person name="Miyashita H."/>
            <person name="Tsuchiya T."/>
            <person name="Sasamoto S."/>
            <person name="Watanabe A."/>
            <person name="Kawashima K."/>
            <person name="Kishida Y."/>
            <person name="Kiyokawa C."/>
            <person name="Kohara M."/>
            <person name="Matsumoto M."/>
            <person name="Matsuno A."/>
            <person name="Nakazaki N."/>
            <person name="Shimpo S."/>
            <person name="Takeuchi C."/>
            <person name="Yamada M."/>
            <person name="Tabata S."/>
        </authorList>
    </citation>
    <scope>NUCLEOTIDE SEQUENCE [LARGE SCALE GENOMIC DNA]</scope>
    <source>
        <strain evidence="4">ATCC 29082 / PCC 7421</strain>
    </source>
</reference>
<dbReference type="PhylomeDB" id="Q7NDS5"/>
<sequence length="182" mass="20973">MGSKNKSKYAILGLLSLQPMSGYDIRKKIAASIGHFWSESYGQIYPILRQLVQEGLATRTVERQEGKPDRYVYALTDGGREQLVGWLQEPVESATERNELLLKLFFGRQMTPADCLAHLRRFHRHQRQQHGEFLALLQVVDTQFTHLPDAIYWRSVISYGLETSEALMRWCDKTASLLEPHP</sequence>
<evidence type="ECO:0000313" key="3">
    <source>
        <dbReference type="EMBL" id="BAC92098.1"/>
    </source>
</evidence>
<dbReference type="Pfam" id="PF03551">
    <property type="entry name" value="PadR"/>
    <property type="match status" value="1"/>
</dbReference>
<dbReference type="InParanoid" id="Q7NDS5"/>
<dbReference type="InterPro" id="IPR036390">
    <property type="entry name" value="WH_DNA-bd_sf"/>
</dbReference>
<proteinExistence type="predicted"/>
<dbReference type="GO" id="GO:0006355">
    <property type="term" value="P:regulation of DNA-templated transcription"/>
    <property type="evidence" value="ECO:0000318"/>
    <property type="project" value="GO_Central"/>
</dbReference>
<dbReference type="InterPro" id="IPR005149">
    <property type="entry name" value="Tscrpt_reg_PadR_N"/>
</dbReference>
<dbReference type="eggNOG" id="COG1695">
    <property type="taxonomic scope" value="Bacteria"/>
</dbReference>
<dbReference type="STRING" id="251221.gene:10761675"/>
<dbReference type="RefSeq" id="WP_011144143.1">
    <property type="nucleotide sequence ID" value="NC_005125.1"/>
</dbReference>
<name>Q7NDS5_GLOVI</name>
<dbReference type="PATRIC" id="fig|251221.4.peg.4189"/>
<organism evidence="3 4">
    <name type="scientific">Gloeobacter violaceus (strain ATCC 29082 / PCC 7421)</name>
    <dbReference type="NCBI Taxonomy" id="251221"/>
    <lineage>
        <taxon>Bacteria</taxon>
        <taxon>Bacillati</taxon>
        <taxon>Cyanobacteriota</taxon>
        <taxon>Cyanophyceae</taxon>
        <taxon>Gloeobacterales</taxon>
        <taxon>Gloeobacteraceae</taxon>
        <taxon>Gloeobacter</taxon>
    </lineage>
</organism>
<evidence type="ECO:0000259" key="2">
    <source>
        <dbReference type="Pfam" id="PF10400"/>
    </source>
</evidence>
<dbReference type="SUPFAM" id="SSF46785">
    <property type="entry name" value="Winged helix' DNA-binding domain"/>
    <property type="match status" value="1"/>
</dbReference>
<dbReference type="EMBL" id="BA000045">
    <property type="protein sequence ID" value="BAC92098.1"/>
    <property type="molecule type" value="Genomic_DNA"/>
</dbReference>
<dbReference type="AlphaFoldDB" id="Q7NDS5"/>
<keyword evidence="4" id="KW-1185">Reference proteome</keyword>
<dbReference type="GO" id="GO:0003700">
    <property type="term" value="F:DNA-binding transcription factor activity"/>
    <property type="evidence" value="ECO:0000318"/>
    <property type="project" value="GO_Central"/>
</dbReference>
<dbReference type="Gene3D" id="1.10.10.10">
    <property type="entry name" value="Winged helix-like DNA-binding domain superfamily/Winged helix DNA-binding domain"/>
    <property type="match status" value="1"/>
</dbReference>
<evidence type="ECO:0000259" key="1">
    <source>
        <dbReference type="Pfam" id="PF03551"/>
    </source>
</evidence>
<dbReference type="PANTHER" id="PTHR43252">
    <property type="entry name" value="TRANSCRIPTIONAL REGULATOR YQJI"/>
    <property type="match status" value="1"/>
</dbReference>
<dbReference type="Proteomes" id="UP000000557">
    <property type="component" value="Chromosome"/>
</dbReference>
<dbReference type="InterPro" id="IPR018309">
    <property type="entry name" value="Tscrpt_reg_PadR_C"/>
</dbReference>
<dbReference type="InterPro" id="IPR036388">
    <property type="entry name" value="WH-like_DNA-bd_sf"/>
</dbReference>
<dbReference type="Gene3D" id="6.10.140.190">
    <property type="match status" value="1"/>
</dbReference>